<feature type="region of interest" description="Disordered" evidence="1">
    <location>
        <begin position="217"/>
        <end position="238"/>
    </location>
</feature>
<reference evidence="2" key="2">
    <citation type="submission" date="2002-09" db="EMBL/GenBank/DDBJ databases">
        <title>Oryza sativa nipponbare(GA3) genomic DNA, chromosome 7, BAC clone:OSJNBb0062P14.</title>
        <authorList>
            <person name="Sasaki T."/>
            <person name="Matsumoto T."/>
            <person name="Katayose Y."/>
        </authorList>
    </citation>
    <scope>NUCLEOTIDE SEQUENCE</scope>
</reference>
<sequence>MATAAHGAAASKAAARWHGDSGAAARRRRRVEKGKREGKDGDGAAARGARRRARGARRRDGARRGSGDGTRAATGRGAATGRRGAARDGTGLGGAARHGARDDATAATATRRRGHEARDDGDARRWRRRWRHERRGARRAVMATGDAMATAEQRREDGTARQWWCRARRGAGRGGAGLGDLVEHVAADERPDTRERHTGFGVRAAPIASWGRVEQMPTARELQPRHGERRGGTSERSGDWVARSLEATATVSEGGGEARFKRRVIETGWVGPTDMWDPHKSLFIRPSASDGHGTGASGGRESAVVVAAAGCQDDEPESWPVVAKQIGARGGPSGGRDWGGGYRSRWTSHGLTPPFLLLPLLPISLLTLAAAAAPLVGLESFLAATAACDHSTGNLQHPPHIGPSPTLGLFTARHRAPSSSQPIAALLTARRRLPPAAVPLVLPLGDPALARPPSRRR</sequence>
<name>Q7EY62_ORYSJ</name>
<evidence type="ECO:0000313" key="4">
    <source>
        <dbReference type="Proteomes" id="UP000000763"/>
    </source>
</evidence>
<feature type="compositionally biased region" description="Basic residues" evidence="1">
    <location>
        <begin position="48"/>
        <end position="57"/>
    </location>
</feature>
<organism evidence="2 4">
    <name type="scientific">Oryza sativa subsp. japonica</name>
    <name type="common">Rice</name>
    <dbReference type="NCBI Taxonomy" id="39947"/>
    <lineage>
        <taxon>Eukaryota</taxon>
        <taxon>Viridiplantae</taxon>
        <taxon>Streptophyta</taxon>
        <taxon>Embryophyta</taxon>
        <taxon>Tracheophyta</taxon>
        <taxon>Spermatophyta</taxon>
        <taxon>Magnoliopsida</taxon>
        <taxon>Liliopsida</taxon>
        <taxon>Poales</taxon>
        <taxon>Poaceae</taxon>
        <taxon>BOP clade</taxon>
        <taxon>Oryzoideae</taxon>
        <taxon>Oryzeae</taxon>
        <taxon>Oryzinae</taxon>
        <taxon>Oryza</taxon>
        <taxon>Oryza sativa</taxon>
    </lineage>
</organism>
<evidence type="ECO:0000256" key="1">
    <source>
        <dbReference type="SAM" id="MobiDB-lite"/>
    </source>
</evidence>
<proteinExistence type="predicted"/>
<feature type="region of interest" description="Disordered" evidence="1">
    <location>
        <begin position="1"/>
        <end position="124"/>
    </location>
</feature>
<evidence type="ECO:0000313" key="2">
    <source>
        <dbReference type="EMBL" id="BAC55815.1"/>
    </source>
</evidence>
<feature type="compositionally biased region" description="Basic and acidic residues" evidence="1">
    <location>
        <begin position="222"/>
        <end position="238"/>
    </location>
</feature>
<reference evidence="4" key="3">
    <citation type="journal article" date="2005" name="Nature">
        <title>The map-based sequence of the rice genome.</title>
        <authorList>
            <consortium name="International rice genome sequencing project (IRGSP)"/>
            <person name="Matsumoto T."/>
            <person name="Wu J."/>
            <person name="Kanamori H."/>
            <person name="Katayose Y."/>
            <person name="Fujisawa M."/>
            <person name="Namiki N."/>
            <person name="Mizuno H."/>
            <person name="Yamamoto K."/>
            <person name="Antonio B.A."/>
            <person name="Baba T."/>
            <person name="Sakata K."/>
            <person name="Nagamura Y."/>
            <person name="Aoki H."/>
            <person name="Arikawa K."/>
            <person name="Arita K."/>
            <person name="Bito T."/>
            <person name="Chiden Y."/>
            <person name="Fujitsuka N."/>
            <person name="Fukunaka R."/>
            <person name="Hamada M."/>
            <person name="Harada C."/>
            <person name="Hayashi A."/>
            <person name="Hijishita S."/>
            <person name="Honda M."/>
            <person name="Hosokawa S."/>
            <person name="Ichikawa Y."/>
            <person name="Idonuma A."/>
            <person name="Iijima M."/>
            <person name="Ikeda M."/>
            <person name="Ikeno M."/>
            <person name="Ito K."/>
            <person name="Ito S."/>
            <person name="Ito T."/>
            <person name="Ito Y."/>
            <person name="Ito Y."/>
            <person name="Iwabuchi A."/>
            <person name="Kamiya K."/>
            <person name="Karasawa W."/>
            <person name="Kurita K."/>
            <person name="Katagiri S."/>
            <person name="Kikuta A."/>
            <person name="Kobayashi H."/>
            <person name="Kobayashi N."/>
            <person name="Machita K."/>
            <person name="Maehara T."/>
            <person name="Masukawa M."/>
            <person name="Mizubayashi T."/>
            <person name="Mukai Y."/>
            <person name="Nagasaki H."/>
            <person name="Nagata Y."/>
            <person name="Naito S."/>
            <person name="Nakashima M."/>
            <person name="Nakama Y."/>
            <person name="Nakamichi Y."/>
            <person name="Nakamura M."/>
            <person name="Meguro A."/>
            <person name="Negishi M."/>
            <person name="Ohta I."/>
            <person name="Ohta T."/>
            <person name="Okamoto M."/>
            <person name="Ono N."/>
            <person name="Saji S."/>
            <person name="Sakaguchi M."/>
            <person name="Sakai K."/>
            <person name="Shibata M."/>
            <person name="Shimokawa T."/>
            <person name="Song J."/>
            <person name="Takazaki Y."/>
            <person name="Terasawa K."/>
            <person name="Tsugane M."/>
            <person name="Tsuji K."/>
            <person name="Ueda S."/>
            <person name="Waki K."/>
            <person name="Yamagata H."/>
            <person name="Yamamoto M."/>
            <person name="Yamamoto S."/>
            <person name="Yamane H."/>
            <person name="Yoshiki S."/>
            <person name="Yoshihara R."/>
            <person name="Yukawa K."/>
            <person name="Zhong H."/>
            <person name="Yano M."/>
            <person name="Yuan Q."/>
            <person name="Ouyang S."/>
            <person name="Liu J."/>
            <person name="Jones K.M."/>
            <person name="Gansberger K."/>
            <person name="Moffat K."/>
            <person name="Hill J."/>
            <person name="Bera J."/>
            <person name="Fadrosh D."/>
            <person name="Jin S."/>
            <person name="Johri S."/>
            <person name="Kim M."/>
            <person name="Overton L."/>
            <person name="Reardon M."/>
            <person name="Tsitrin T."/>
            <person name="Vuong H."/>
            <person name="Weaver B."/>
            <person name="Ciecko A."/>
            <person name="Tallon L."/>
            <person name="Jackson J."/>
            <person name="Pai G."/>
            <person name="Aken S.V."/>
            <person name="Utterback T."/>
            <person name="Reidmuller S."/>
            <person name="Feldblyum T."/>
            <person name="Hsiao J."/>
            <person name="Zismann V."/>
            <person name="Iobst S."/>
            <person name="de Vazeille A.R."/>
            <person name="Buell C.R."/>
            <person name="Ying K."/>
            <person name="Li Y."/>
            <person name="Lu T."/>
            <person name="Huang Y."/>
            <person name="Zhao Q."/>
            <person name="Feng Q."/>
            <person name="Zhang L."/>
            <person name="Zhu J."/>
            <person name="Weng Q."/>
            <person name="Mu J."/>
            <person name="Lu Y."/>
            <person name="Fan D."/>
            <person name="Liu Y."/>
            <person name="Guan J."/>
            <person name="Zhang Y."/>
            <person name="Yu S."/>
            <person name="Liu X."/>
            <person name="Zhang Y."/>
            <person name="Hong G."/>
            <person name="Han B."/>
            <person name="Choisne N."/>
            <person name="Demange N."/>
            <person name="Orjeda G."/>
            <person name="Samain S."/>
            <person name="Cattolico L."/>
            <person name="Pelletier E."/>
            <person name="Couloux A."/>
            <person name="Segurens B."/>
            <person name="Wincker P."/>
            <person name="D'Hont A."/>
            <person name="Scarpelli C."/>
            <person name="Weissenbach J."/>
            <person name="Salanoubat M."/>
            <person name="Quetier F."/>
            <person name="Yu Y."/>
            <person name="Kim H.R."/>
            <person name="Rambo T."/>
            <person name="Currie J."/>
            <person name="Collura K."/>
            <person name="Luo M."/>
            <person name="Yang T."/>
            <person name="Ammiraju J.S.S."/>
            <person name="Engler F."/>
            <person name="Soderlund C."/>
            <person name="Wing R.A."/>
            <person name="Palmer L.E."/>
            <person name="de la Bastide M."/>
            <person name="Spiegel L."/>
            <person name="Nascimento L."/>
            <person name="Zutavern T."/>
            <person name="O'Shaughnessy A."/>
            <person name="Dike S."/>
            <person name="Dedhia N."/>
            <person name="Preston R."/>
            <person name="Balija V."/>
            <person name="McCombie W.R."/>
            <person name="Chow T."/>
            <person name="Chen H."/>
            <person name="Chung M."/>
            <person name="Chen C."/>
            <person name="Shaw J."/>
            <person name="Wu H."/>
            <person name="Hsiao K."/>
            <person name="Chao Y."/>
            <person name="Chu M."/>
            <person name="Cheng C."/>
            <person name="Hour A."/>
            <person name="Lee P."/>
            <person name="Lin S."/>
            <person name="Lin Y."/>
            <person name="Liou J."/>
            <person name="Liu S."/>
            <person name="Hsing Y."/>
            <person name="Raghuvanshi S."/>
            <person name="Mohanty A."/>
            <person name="Bharti A.K."/>
            <person name="Gaur A."/>
            <person name="Gupta V."/>
            <person name="Kumar D."/>
            <person name="Ravi V."/>
            <person name="Vij S."/>
            <person name="Kapur A."/>
            <person name="Khurana P."/>
            <person name="Khurana P."/>
            <person name="Khurana J.P."/>
            <person name="Tyagi A.K."/>
            <person name="Gaikwad K."/>
            <person name="Singh A."/>
            <person name="Dalal V."/>
            <person name="Srivastava S."/>
            <person name="Dixit A."/>
            <person name="Pal A.K."/>
            <person name="Ghazi I.A."/>
            <person name="Yadav M."/>
            <person name="Pandit A."/>
            <person name="Bhargava A."/>
            <person name="Sureshbabu K."/>
            <person name="Batra K."/>
            <person name="Sharma T.R."/>
            <person name="Mohapatra T."/>
            <person name="Singh N.K."/>
            <person name="Messing J."/>
            <person name="Nelson A.B."/>
            <person name="Fuks G."/>
            <person name="Kavchok S."/>
            <person name="Keizer G."/>
            <person name="Linton E."/>
            <person name="Llaca V."/>
            <person name="Song R."/>
            <person name="Tanyolac B."/>
            <person name="Young S."/>
            <person name="Ho-Il K."/>
            <person name="Hahn J.H."/>
            <person name="Sangsakoo G."/>
            <person name="Vanavichit A."/>
            <person name="de Mattos Luiz.A.T."/>
            <person name="Zimmer P.D."/>
            <person name="Malone G."/>
            <person name="Dellagostin O."/>
            <person name="de Oliveira A.C."/>
            <person name="Bevan M."/>
            <person name="Bancroft I."/>
            <person name="Minx P."/>
            <person name="Cordum H."/>
            <person name="Wilson R."/>
            <person name="Cheng Z."/>
            <person name="Jin W."/>
            <person name="Jiang J."/>
            <person name="Leong S.A."/>
            <person name="Iwama H."/>
            <person name="Gojobori T."/>
            <person name="Itoh T."/>
            <person name="Niimura Y."/>
            <person name="Fujii Y."/>
            <person name="Habara T."/>
            <person name="Sakai H."/>
            <person name="Sato Y."/>
            <person name="Wilson G."/>
            <person name="Kumar K."/>
            <person name="McCouch S."/>
            <person name="Juretic N."/>
            <person name="Hoen D."/>
            <person name="Wright S."/>
            <person name="Bruskiewich R."/>
            <person name="Bureau T."/>
            <person name="Miyao A."/>
            <person name="Hirochika H."/>
            <person name="Nishikawa T."/>
            <person name="Kadowaki K."/>
            <person name="Sugiura M."/>
            <person name="Burr B."/>
            <person name="Sasaki T."/>
        </authorList>
    </citation>
    <scope>NUCLEOTIDE SEQUENCE [LARGE SCALE GENOMIC DNA]</scope>
    <source>
        <strain evidence="4">cv. Nipponbare</strain>
    </source>
</reference>
<gene>
    <name evidence="2" type="primary">OSJNBb0062P14.109</name>
    <name evidence="3" type="ORF">OSJNBb0015I22.137</name>
</gene>
<accession>Q7EY62</accession>
<evidence type="ECO:0000313" key="3">
    <source>
        <dbReference type="EMBL" id="BAD31232.1"/>
    </source>
</evidence>
<dbReference type="EMBL" id="AP005252">
    <property type="protein sequence ID" value="BAD31232.1"/>
    <property type="molecule type" value="Genomic_DNA"/>
</dbReference>
<protein>
    <submittedName>
        <fullName evidence="2">Uncharacterized protein</fullName>
    </submittedName>
</protein>
<dbReference type="AlphaFoldDB" id="Q7EY62"/>
<feature type="compositionally biased region" description="Low complexity" evidence="1">
    <location>
        <begin position="69"/>
        <end position="89"/>
    </location>
</feature>
<feature type="compositionally biased region" description="Low complexity" evidence="1">
    <location>
        <begin position="1"/>
        <end position="24"/>
    </location>
</feature>
<dbReference type="EMBL" id="AP005737">
    <property type="protein sequence ID" value="BAC55815.1"/>
    <property type="molecule type" value="Genomic_DNA"/>
</dbReference>
<reference evidence="3" key="1">
    <citation type="submission" date="2002-05" db="EMBL/GenBank/DDBJ databases">
        <title>Oryza sativa nipponbare(GA3) genomic DNA, chromosome 7, BAC clone:OSJNBb0015I22.</title>
        <authorList>
            <person name="Sasaki T."/>
            <person name="Matsumoto T."/>
            <person name="Katayose Y."/>
        </authorList>
    </citation>
    <scope>NUCLEOTIDE SEQUENCE</scope>
</reference>
<reference evidence="4" key="4">
    <citation type="journal article" date="2008" name="Nucleic Acids Res.">
        <title>The rice annotation project database (RAP-DB): 2008 update.</title>
        <authorList>
            <consortium name="The rice annotation project (RAP)"/>
        </authorList>
    </citation>
    <scope>GENOME REANNOTATION</scope>
    <source>
        <strain evidence="4">cv. Nipponbare</strain>
    </source>
</reference>
<dbReference type="Proteomes" id="UP000000763">
    <property type="component" value="Chromosome 7"/>
</dbReference>